<dbReference type="PANTHER" id="PTHR39190:SF1">
    <property type="entry name" value="FLAGELLAR ASSEMBLY FACTOR FLIW"/>
    <property type="match status" value="1"/>
</dbReference>
<organism evidence="6 7">
    <name type="scientific">Desulfosporosinus youngiae DSM 17734</name>
    <dbReference type="NCBI Taxonomy" id="768710"/>
    <lineage>
        <taxon>Bacteria</taxon>
        <taxon>Bacillati</taxon>
        <taxon>Bacillota</taxon>
        <taxon>Clostridia</taxon>
        <taxon>Eubacteriales</taxon>
        <taxon>Desulfitobacteriaceae</taxon>
        <taxon>Desulfosporosinus</taxon>
    </lineage>
</organism>
<comment type="similarity">
    <text evidence="5">Belongs to the FliW family.</text>
</comment>
<keyword evidence="1 5" id="KW-0963">Cytoplasm</keyword>
<dbReference type="GO" id="GO:0044780">
    <property type="term" value="P:bacterial-type flagellum assembly"/>
    <property type="evidence" value="ECO:0007669"/>
    <property type="project" value="UniProtKB-UniRule"/>
</dbReference>
<evidence type="ECO:0000256" key="4">
    <source>
        <dbReference type="ARBA" id="ARBA00023186"/>
    </source>
</evidence>
<keyword evidence="2 5" id="KW-1005">Bacterial flagellum biogenesis</keyword>
<dbReference type="EMBL" id="CM001441">
    <property type="protein sequence ID" value="EHQ91632.1"/>
    <property type="molecule type" value="Genomic_DNA"/>
</dbReference>
<comment type="subcellular location">
    <subcellularLocation>
        <location evidence="5">Cytoplasm</location>
    </subcellularLocation>
</comment>
<comment type="function">
    <text evidence="5">Acts as an anti-CsrA protein, binds CsrA and prevents it from repressing translation of its target genes, one of which is flagellin. Binds to flagellin and participates in the assembly of the flagellum.</text>
</comment>
<dbReference type="Pfam" id="PF02623">
    <property type="entry name" value="FliW"/>
    <property type="match status" value="1"/>
</dbReference>
<dbReference type="AlphaFoldDB" id="H5XYS6"/>
<keyword evidence="4 5" id="KW-0143">Chaperone</keyword>
<dbReference type="GO" id="GO:0006417">
    <property type="term" value="P:regulation of translation"/>
    <property type="evidence" value="ECO:0007669"/>
    <property type="project" value="UniProtKB-KW"/>
</dbReference>
<name>H5XYS6_9FIRM</name>
<dbReference type="STRING" id="768710.DesyoDRAFT_4678"/>
<evidence type="ECO:0000256" key="1">
    <source>
        <dbReference type="ARBA" id="ARBA00022490"/>
    </source>
</evidence>
<dbReference type="HAMAP" id="MF_01185">
    <property type="entry name" value="FliW"/>
    <property type="match status" value="1"/>
</dbReference>
<dbReference type="GO" id="GO:0005737">
    <property type="term" value="C:cytoplasm"/>
    <property type="evidence" value="ECO:0007669"/>
    <property type="project" value="UniProtKB-SubCell"/>
</dbReference>
<dbReference type="HOGENOM" id="CLU_112356_0_2_9"/>
<dbReference type="Gene3D" id="2.30.290.10">
    <property type="entry name" value="BH3618-like"/>
    <property type="match status" value="1"/>
</dbReference>
<evidence type="ECO:0000256" key="2">
    <source>
        <dbReference type="ARBA" id="ARBA00022795"/>
    </source>
</evidence>
<evidence type="ECO:0000256" key="5">
    <source>
        <dbReference type="HAMAP-Rule" id="MF_01185"/>
    </source>
</evidence>
<protein>
    <recommendedName>
        <fullName evidence="5">Flagellar assembly factor FliW</fullName>
    </recommendedName>
</protein>
<keyword evidence="7" id="KW-1185">Reference proteome</keyword>
<keyword evidence="3 5" id="KW-0810">Translation regulation</keyword>
<evidence type="ECO:0000256" key="3">
    <source>
        <dbReference type="ARBA" id="ARBA00022845"/>
    </source>
</evidence>
<comment type="subunit">
    <text evidence="5">Interacts with translational regulator CsrA and flagellin(s).</text>
</comment>
<sequence length="162" mass="18095">MDKLPQGGNTMNIKSTRFGELEVTEELLFKFPHGIPGFPEEKTFIFIPLDEKSPFAYLQSATEANLTFLLVDPFAFFRGYEFNLDDEIAKELGLSEQNLPQVFLIANSKDNLADMTVNLLAPLVINGLNRTGRQVILDNPDYSICHKLFPDGLPKEAVKGGT</sequence>
<dbReference type="eggNOG" id="COG1699">
    <property type="taxonomic scope" value="Bacteria"/>
</dbReference>
<dbReference type="InterPro" id="IPR003775">
    <property type="entry name" value="Flagellar_assembly_factor_FliW"/>
</dbReference>
<dbReference type="Proteomes" id="UP000005104">
    <property type="component" value="Chromosome"/>
</dbReference>
<reference evidence="6 7" key="1">
    <citation type="submission" date="2011-11" db="EMBL/GenBank/DDBJ databases">
        <title>The Noncontiguous Finished genome of Desulfosporosinus youngiae DSM 17734.</title>
        <authorList>
            <consortium name="US DOE Joint Genome Institute (JGI-PGF)"/>
            <person name="Lucas S."/>
            <person name="Han J."/>
            <person name="Lapidus A."/>
            <person name="Cheng J.-F."/>
            <person name="Goodwin L."/>
            <person name="Pitluck S."/>
            <person name="Peters L."/>
            <person name="Ovchinnikova G."/>
            <person name="Lu M."/>
            <person name="Land M.L."/>
            <person name="Hauser L."/>
            <person name="Pester M."/>
            <person name="Spring S."/>
            <person name="Ollivier B."/>
            <person name="Rattei T."/>
            <person name="Klenk H.-P."/>
            <person name="Wagner M."/>
            <person name="Loy A."/>
            <person name="Woyke T.J."/>
        </authorList>
    </citation>
    <scope>NUCLEOTIDE SEQUENCE [LARGE SCALE GENOMIC DNA]</scope>
    <source>
        <strain evidence="6 7">DSM 17734</strain>
    </source>
</reference>
<dbReference type="PANTHER" id="PTHR39190">
    <property type="entry name" value="FLAGELLAR ASSEMBLY FACTOR FLIW"/>
    <property type="match status" value="1"/>
</dbReference>
<dbReference type="InterPro" id="IPR024046">
    <property type="entry name" value="Flagellar_assmbl_FliW_dom_sf"/>
</dbReference>
<evidence type="ECO:0000313" key="7">
    <source>
        <dbReference type="Proteomes" id="UP000005104"/>
    </source>
</evidence>
<proteinExistence type="inferred from homology"/>
<dbReference type="SUPFAM" id="SSF141457">
    <property type="entry name" value="BH3618-like"/>
    <property type="match status" value="1"/>
</dbReference>
<evidence type="ECO:0000313" key="6">
    <source>
        <dbReference type="EMBL" id="EHQ91632.1"/>
    </source>
</evidence>
<gene>
    <name evidence="5" type="primary">fliW</name>
    <name evidence="6" type="ORF">DesyoDRAFT_4678</name>
</gene>
<accession>H5XYS6</accession>